<evidence type="ECO:0000256" key="5">
    <source>
        <dbReference type="ARBA" id="ARBA00023163"/>
    </source>
</evidence>
<dbReference type="PANTHER" id="PTHR46373">
    <property type="entry name" value="PROTEIN RKD4"/>
    <property type="match status" value="1"/>
</dbReference>
<evidence type="ECO:0000256" key="2">
    <source>
        <dbReference type="ARBA" id="ARBA00023015"/>
    </source>
</evidence>
<feature type="compositionally biased region" description="Low complexity" evidence="8">
    <location>
        <begin position="130"/>
        <end position="145"/>
    </location>
</feature>
<accession>A0AAW2YWM4</accession>
<protein>
    <recommendedName>
        <fullName evidence="9">RWP-RK domain-containing protein</fullName>
    </recommendedName>
</protein>
<comment type="function">
    <text evidence="1">Putative transcription factor.</text>
</comment>
<organism evidence="10 11">
    <name type="scientific">Acrasis kona</name>
    <dbReference type="NCBI Taxonomy" id="1008807"/>
    <lineage>
        <taxon>Eukaryota</taxon>
        <taxon>Discoba</taxon>
        <taxon>Heterolobosea</taxon>
        <taxon>Tetramitia</taxon>
        <taxon>Eutetramitia</taxon>
        <taxon>Acrasidae</taxon>
        <taxon>Acrasis</taxon>
    </lineage>
</organism>
<keyword evidence="4" id="KW-0238">DNA-binding</keyword>
<sequence length="352" mass="39875">MSIQQRKTGKKFFLFDEISRHFEIPEAVAATHLGISKTQLKKLCREHDVPRWPYRRLKSLQSKIDVLRCQCEKTTIKEEIDLCNKQISELQMKKEFIKQNPKSISVVPHSNNLAFTVTHTFIPKSQKNESTPTNPSINNNIIGSTRTPKTTVNIPPNNFQSQGTSRSSPSAHQKSQSFEFSISSDFTENDVTADENSKKRPRAPIHVQTMSEPIPVFNVSDTSSTTFECHRRTKSDTSRQLLNNPTVMTANGTQKSYSQSTHYHLPLDEYTTNENKRRKIVLPEVMDLDHTQTQAINNNRIETPSSASFGMSRLGIGSEASEPYGFVDTHSTTDCTLPSFSSFLQEIDKPLH</sequence>
<dbReference type="EMBL" id="JAOPGA020000768">
    <property type="protein sequence ID" value="KAL0481482.1"/>
    <property type="molecule type" value="Genomic_DNA"/>
</dbReference>
<proteinExistence type="predicted"/>
<evidence type="ECO:0000313" key="11">
    <source>
        <dbReference type="Proteomes" id="UP001431209"/>
    </source>
</evidence>
<reference evidence="10 11" key="1">
    <citation type="submission" date="2024-03" db="EMBL/GenBank/DDBJ databases">
        <title>The Acrasis kona genome and developmental transcriptomes reveal deep origins of eukaryotic multicellular pathways.</title>
        <authorList>
            <person name="Sheikh S."/>
            <person name="Fu C.-J."/>
            <person name="Brown M.W."/>
            <person name="Baldauf S.L."/>
        </authorList>
    </citation>
    <scope>NUCLEOTIDE SEQUENCE [LARGE SCALE GENOMIC DNA]</scope>
    <source>
        <strain evidence="10 11">ATCC MYA-3509</strain>
    </source>
</reference>
<dbReference type="PROSITE" id="PS51519">
    <property type="entry name" value="RWP_RK"/>
    <property type="match status" value="1"/>
</dbReference>
<feature type="domain" description="RWP-RK" evidence="9">
    <location>
        <begin position="1"/>
        <end position="80"/>
    </location>
</feature>
<comment type="caution">
    <text evidence="10">The sequence shown here is derived from an EMBL/GenBank/DDBJ whole genome shotgun (WGS) entry which is preliminary data.</text>
</comment>
<name>A0AAW2YWM4_9EUKA</name>
<evidence type="ECO:0000313" key="10">
    <source>
        <dbReference type="EMBL" id="KAL0481482.1"/>
    </source>
</evidence>
<dbReference type="GO" id="GO:0003677">
    <property type="term" value="F:DNA binding"/>
    <property type="evidence" value="ECO:0007669"/>
    <property type="project" value="UniProtKB-KW"/>
</dbReference>
<dbReference type="InterPro" id="IPR003035">
    <property type="entry name" value="RWP-RK_dom"/>
</dbReference>
<dbReference type="Proteomes" id="UP001431209">
    <property type="component" value="Unassembled WGS sequence"/>
</dbReference>
<evidence type="ECO:0000256" key="3">
    <source>
        <dbReference type="ARBA" id="ARBA00023054"/>
    </source>
</evidence>
<feature type="compositionally biased region" description="Polar residues" evidence="8">
    <location>
        <begin position="146"/>
        <end position="186"/>
    </location>
</feature>
<evidence type="ECO:0000256" key="7">
    <source>
        <dbReference type="SAM" id="Coils"/>
    </source>
</evidence>
<keyword evidence="2" id="KW-0805">Transcription regulation</keyword>
<dbReference type="Pfam" id="PF02042">
    <property type="entry name" value="RWP-RK"/>
    <property type="match status" value="1"/>
</dbReference>
<gene>
    <name evidence="10" type="ORF">AKO1_011280</name>
</gene>
<dbReference type="PANTHER" id="PTHR46373:SF2">
    <property type="entry name" value="RWP-RK DOMAIN-CONTAINING PROTEIN"/>
    <property type="match status" value="1"/>
</dbReference>
<dbReference type="InterPro" id="IPR044607">
    <property type="entry name" value="RKD-like"/>
</dbReference>
<feature type="region of interest" description="Disordered" evidence="8">
    <location>
        <begin position="124"/>
        <end position="204"/>
    </location>
</feature>
<evidence type="ECO:0000256" key="1">
    <source>
        <dbReference type="ARBA" id="ARBA00004049"/>
    </source>
</evidence>
<keyword evidence="5" id="KW-0804">Transcription</keyword>
<evidence type="ECO:0000259" key="9">
    <source>
        <dbReference type="PROSITE" id="PS51519"/>
    </source>
</evidence>
<keyword evidence="11" id="KW-1185">Reference proteome</keyword>
<dbReference type="AlphaFoldDB" id="A0AAW2YWM4"/>
<feature type="coiled-coil region" evidence="7">
    <location>
        <begin position="57"/>
        <end position="100"/>
    </location>
</feature>
<keyword evidence="3 7" id="KW-0175">Coiled coil</keyword>
<evidence type="ECO:0000256" key="8">
    <source>
        <dbReference type="SAM" id="MobiDB-lite"/>
    </source>
</evidence>
<keyword evidence="6" id="KW-0539">Nucleus</keyword>
<dbReference type="GO" id="GO:0003700">
    <property type="term" value="F:DNA-binding transcription factor activity"/>
    <property type="evidence" value="ECO:0007669"/>
    <property type="project" value="InterPro"/>
</dbReference>
<evidence type="ECO:0000256" key="4">
    <source>
        <dbReference type="ARBA" id="ARBA00023125"/>
    </source>
</evidence>
<evidence type="ECO:0000256" key="6">
    <source>
        <dbReference type="ARBA" id="ARBA00023242"/>
    </source>
</evidence>